<name>A0ABQ9U8V4_SAGOE</name>
<feature type="region of interest" description="Disordered" evidence="1">
    <location>
        <begin position="1"/>
        <end position="32"/>
    </location>
</feature>
<feature type="non-terminal residue" evidence="2">
    <location>
        <position position="63"/>
    </location>
</feature>
<dbReference type="EMBL" id="JASSZA010000014">
    <property type="protein sequence ID" value="KAK2093491.1"/>
    <property type="molecule type" value="Genomic_DNA"/>
</dbReference>
<organism evidence="2 3">
    <name type="scientific">Saguinus oedipus</name>
    <name type="common">Cotton-top tamarin</name>
    <name type="synonym">Oedipomidas oedipus</name>
    <dbReference type="NCBI Taxonomy" id="9490"/>
    <lineage>
        <taxon>Eukaryota</taxon>
        <taxon>Metazoa</taxon>
        <taxon>Chordata</taxon>
        <taxon>Craniata</taxon>
        <taxon>Vertebrata</taxon>
        <taxon>Euteleostomi</taxon>
        <taxon>Mammalia</taxon>
        <taxon>Eutheria</taxon>
        <taxon>Euarchontoglires</taxon>
        <taxon>Primates</taxon>
        <taxon>Haplorrhini</taxon>
        <taxon>Platyrrhini</taxon>
        <taxon>Cebidae</taxon>
        <taxon>Callitrichinae</taxon>
        <taxon>Saguinus</taxon>
    </lineage>
</organism>
<reference evidence="2 3" key="1">
    <citation type="submission" date="2023-05" db="EMBL/GenBank/DDBJ databases">
        <title>B98-5 Cell Line De Novo Hybrid Assembly: An Optical Mapping Approach.</title>
        <authorList>
            <person name="Kananen K."/>
            <person name="Auerbach J.A."/>
            <person name="Kautto E."/>
            <person name="Blachly J.S."/>
        </authorList>
    </citation>
    <scope>NUCLEOTIDE SEQUENCE [LARGE SCALE GENOMIC DNA]</scope>
    <source>
        <strain evidence="2">B95-8</strain>
        <tissue evidence="2">Cell line</tissue>
    </source>
</reference>
<comment type="caution">
    <text evidence="2">The sequence shown here is derived from an EMBL/GenBank/DDBJ whole genome shotgun (WGS) entry which is preliminary data.</text>
</comment>
<dbReference type="Proteomes" id="UP001266305">
    <property type="component" value="Unassembled WGS sequence"/>
</dbReference>
<gene>
    <name evidence="2" type="ORF">P7K49_027229</name>
</gene>
<protein>
    <submittedName>
        <fullName evidence="2">Uncharacterized protein</fullName>
    </submittedName>
</protein>
<evidence type="ECO:0000256" key="1">
    <source>
        <dbReference type="SAM" id="MobiDB-lite"/>
    </source>
</evidence>
<accession>A0ABQ9U8V4</accession>
<proteinExistence type="predicted"/>
<evidence type="ECO:0000313" key="3">
    <source>
        <dbReference type="Proteomes" id="UP001266305"/>
    </source>
</evidence>
<sequence>MGRVQGPVLLRTADGEGSTVESPSIAKPLTRCPKPRWRSLCRELWAQASQNPESSERKSSNPS</sequence>
<keyword evidence="3" id="KW-1185">Reference proteome</keyword>
<evidence type="ECO:0000313" key="2">
    <source>
        <dbReference type="EMBL" id="KAK2093491.1"/>
    </source>
</evidence>